<keyword evidence="4" id="KW-0808">Transferase</keyword>
<evidence type="ECO:0000313" key="13">
    <source>
        <dbReference type="Proteomes" id="UP000800981"/>
    </source>
</evidence>
<name>A0ABX0GZS7_9ACTN</name>
<feature type="region of interest" description="Disordered" evidence="9">
    <location>
        <begin position="690"/>
        <end position="725"/>
    </location>
</feature>
<dbReference type="InterPro" id="IPR012338">
    <property type="entry name" value="Beta-lactam/transpept-like"/>
</dbReference>
<dbReference type="InterPro" id="IPR001264">
    <property type="entry name" value="Glyco_trans_51"/>
</dbReference>
<evidence type="ECO:0000256" key="3">
    <source>
        <dbReference type="ARBA" id="ARBA00022676"/>
    </source>
</evidence>
<dbReference type="SUPFAM" id="SSF56601">
    <property type="entry name" value="beta-lactamase/transpeptidase-like"/>
    <property type="match status" value="1"/>
</dbReference>
<comment type="catalytic activity">
    <reaction evidence="8">
        <text>[GlcNAc-(1-&gt;4)-Mur2Ac(oyl-L-Ala-gamma-D-Glu-L-Lys-D-Ala-D-Ala)](n)-di-trans,octa-cis-undecaprenyl diphosphate + beta-D-GlcNAc-(1-&gt;4)-Mur2Ac(oyl-L-Ala-gamma-D-Glu-L-Lys-D-Ala-D-Ala)-di-trans,octa-cis-undecaprenyl diphosphate = [GlcNAc-(1-&gt;4)-Mur2Ac(oyl-L-Ala-gamma-D-Glu-L-Lys-D-Ala-D-Ala)](n+1)-di-trans,octa-cis-undecaprenyl diphosphate + di-trans,octa-cis-undecaprenyl diphosphate + H(+)</text>
        <dbReference type="Rhea" id="RHEA:23708"/>
        <dbReference type="Rhea" id="RHEA-COMP:9602"/>
        <dbReference type="Rhea" id="RHEA-COMP:9603"/>
        <dbReference type="ChEBI" id="CHEBI:15378"/>
        <dbReference type="ChEBI" id="CHEBI:58405"/>
        <dbReference type="ChEBI" id="CHEBI:60033"/>
        <dbReference type="ChEBI" id="CHEBI:78435"/>
        <dbReference type="EC" id="2.4.99.28"/>
    </reaction>
</comment>
<feature type="domain" description="Glycosyl transferase family 51" evidence="11">
    <location>
        <begin position="72"/>
        <end position="262"/>
    </location>
</feature>
<evidence type="ECO:0000256" key="8">
    <source>
        <dbReference type="ARBA" id="ARBA00049902"/>
    </source>
</evidence>
<comment type="catalytic activity">
    <reaction evidence="7">
        <text>Preferential cleavage: (Ac)2-L-Lys-D-Ala-|-D-Ala. Also transpeptidation of peptidyl-alanyl moieties that are N-acyl substituents of D-alanine.</text>
        <dbReference type="EC" id="3.4.16.4"/>
    </reaction>
</comment>
<dbReference type="Pfam" id="PF00912">
    <property type="entry name" value="Transgly"/>
    <property type="match status" value="1"/>
</dbReference>
<reference evidence="12 13" key="1">
    <citation type="submission" date="2020-03" db="EMBL/GenBank/DDBJ databases">
        <title>Two novel Motilibacter sp.</title>
        <authorList>
            <person name="Liu S."/>
        </authorList>
    </citation>
    <scope>NUCLEOTIDE SEQUENCE [LARGE SCALE GENOMIC DNA]</scope>
    <source>
        <strain evidence="12 13">E257</strain>
    </source>
</reference>
<evidence type="ECO:0000259" key="10">
    <source>
        <dbReference type="Pfam" id="PF00905"/>
    </source>
</evidence>
<dbReference type="InterPro" id="IPR050396">
    <property type="entry name" value="Glycosyltr_51/Transpeptidase"/>
</dbReference>
<accession>A0ABX0GZS7</accession>
<dbReference type="Gene3D" id="1.10.3810.10">
    <property type="entry name" value="Biosynthetic peptidoglycan transglycosylase-like"/>
    <property type="match status" value="1"/>
</dbReference>
<dbReference type="RefSeq" id="WP_166283483.1">
    <property type="nucleotide sequence ID" value="NZ_JAANNP010000020.1"/>
</dbReference>
<evidence type="ECO:0000259" key="11">
    <source>
        <dbReference type="Pfam" id="PF00912"/>
    </source>
</evidence>
<keyword evidence="13" id="KW-1185">Reference proteome</keyword>
<dbReference type="InterPro" id="IPR001460">
    <property type="entry name" value="PCN-bd_Tpept"/>
</dbReference>
<dbReference type="PANTHER" id="PTHR32282">
    <property type="entry name" value="BINDING PROTEIN TRANSPEPTIDASE, PUTATIVE-RELATED"/>
    <property type="match status" value="1"/>
</dbReference>
<dbReference type="SUPFAM" id="SSF53955">
    <property type="entry name" value="Lysozyme-like"/>
    <property type="match status" value="1"/>
</dbReference>
<evidence type="ECO:0000256" key="1">
    <source>
        <dbReference type="ARBA" id="ARBA00022645"/>
    </source>
</evidence>
<evidence type="ECO:0000256" key="4">
    <source>
        <dbReference type="ARBA" id="ARBA00022679"/>
    </source>
</evidence>
<feature type="compositionally biased region" description="Low complexity" evidence="9">
    <location>
        <begin position="691"/>
        <end position="712"/>
    </location>
</feature>
<feature type="domain" description="Penicillin-binding protein transpeptidase" evidence="10">
    <location>
        <begin position="363"/>
        <end position="628"/>
    </location>
</feature>
<evidence type="ECO:0000256" key="9">
    <source>
        <dbReference type="SAM" id="MobiDB-lite"/>
    </source>
</evidence>
<keyword evidence="1" id="KW-0121">Carboxypeptidase</keyword>
<gene>
    <name evidence="12" type="ORF">G9H71_15685</name>
</gene>
<keyword evidence="5" id="KW-0378">Hydrolase</keyword>
<dbReference type="InterPro" id="IPR023346">
    <property type="entry name" value="Lysozyme-like_dom_sf"/>
</dbReference>
<dbReference type="PANTHER" id="PTHR32282:SF33">
    <property type="entry name" value="PEPTIDOGLYCAN GLYCOSYLTRANSFERASE"/>
    <property type="match status" value="1"/>
</dbReference>
<organism evidence="12 13">
    <name type="scientific">Motilibacter deserti</name>
    <dbReference type="NCBI Taxonomy" id="2714956"/>
    <lineage>
        <taxon>Bacteria</taxon>
        <taxon>Bacillati</taxon>
        <taxon>Actinomycetota</taxon>
        <taxon>Actinomycetes</taxon>
        <taxon>Motilibacterales</taxon>
        <taxon>Motilibacteraceae</taxon>
        <taxon>Motilibacter</taxon>
    </lineage>
</organism>
<dbReference type="Pfam" id="PF00905">
    <property type="entry name" value="Transpeptidase"/>
    <property type="match status" value="1"/>
</dbReference>
<dbReference type="InterPro" id="IPR036950">
    <property type="entry name" value="PBP_transglycosylase"/>
</dbReference>
<feature type="compositionally biased region" description="Gly residues" evidence="9">
    <location>
        <begin position="713"/>
        <end position="725"/>
    </location>
</feature>
<keyword evidence="2" id="KW-0645">Protease</keyword>
<evidence type="ECO:0000256" key="2">
    <source>
        <dbReference type="ARBA" id="ARBA00022670"/>
    </source>
</evidence>
<dbReference type="Proteomes" id="UP000800981">
    <property type="component" value="Unassembled WGS sequence"/>
</dbReference>
<evidence type="ECO:0000256" key="5">
    <source>
        <dbReference type="ARBA" id="ARBA00022801"/>
    </source>
</evidence>
<dbReference type="Gene3D" id="3.40.710.10">
    <property type="entry name" value="DD-peptidase/beta-lactamase superfamily"/>
    <property type="match status" value="1"/>
</dbReference>
<evidence type="ECO:0000256" key="7">
    <source>
        <dbReference type="ARBA" id="ARBA00034000"/>
    </source>
</evidence>
<evidence type="ECO:0000313" key="12">
    <source>
        <dbReference type="EMBL" id="NHC15225.1"/>
    </source>
</evidence>
<keyword evidence="6" id="KW-0511">Multifunctional enzyme</keyword>
<keyword evidence="3" id="KW-0328">Glycosyltransferase</keyword>
<proteinExistence type="predicted"/>
<dbReference type="EMBL" id="JAANNP010000020">
    <property type="protein sequence ID" value="NHC15225.1"/>
    <property type="molecule type" value="Genomic_DNA"/>
</dbReference>
<comment type="caution">
    <text evidence="12">The sequence shown here is derived from an EMBL/GenBank/DDBJ whole genome shotgun (WGS) entry which is preliminary data.</text>
</comment>
<sequence>MTPLLRSAVATRRVLVFVVLSAVAGLLVGGLVLPVAGTIGLVARASSEQFEDLPSEFKTPPLPQTTRMYTADGKLIARFYDQDRKLVALENVSQRMKQAQLAIEDARFYEHGGADVRGLARAALNNASGGGTQGASTLTQQYVKLALVYKARQEGDEQAEREAVEETVGRKLRELRYAVALEEQLTKDEIFERYLNIAYYGNGAYGIETAANRYFSKPASKLTLPEAALLAGLVQRPNATSPDKEENRPAAIERRNVVLNRMAELGMITAAQAEKAKATKLVLNESKPRPDCEAAYSKNYQFFCDYAKNVFLSDRRFGSTYEIRKERLYTGGLTIRTTLDSRMQKAAQDAVDKWVDAEDPTAGVVAMVEPGTGDVKAIAISKRYGTGKGKTKVNLAIGAPLGASKGTLAGSTFKIFVTAAALEKGYGFYHSIYSPAQLRSVRSMTTCDGSTYDPGWQPRNESASENGSYTLQRALEDSVNTYFVQLEEEIGLCEPVTLAEKMGVLRADTGKKLQQVQSFTLGTNNVAPLNMAAAYATFAARGKYCPAWPVTKIEDPNGKKYARPECKQVLDQEVADAVNRLAEGVVDSGTGTAANISGRDVAGKTGTTNGKQQAWFMGYTPEIAAASVVWNPSPPRGGYSLTGKTIGGRYYYDVFGGSLPAPMWQDAVSGALDAVDAPSGDFVAPQGKFYSGGSYSSSYRHRSSGSWSSRSGSGSGSGSGFGDDD</sequence>
<protein>
    <submittedName>
        <fullName evidence="12">Penicillin-binding protein</fullName>
    </submittedName>
</protein>
<evidence type="ECO:0000256" key="6">
    <source>
        <dbReference type="ARBA" id="ARBA00023268"/>
    </source>
</evidence>